<dbReference type="InterPro" id="IPR050744">
    <property type="entry name" value="AI-2_Isomerase_LsrG"/>
</dbReference>
<dbReference type="Proteomes" id="UP000251666">
    <property type="component" value="Chromosome"/>
</dbReference>
<dbReference type="GO" id="GO:0004497">
    <property type="term" value="F:monooxygenase activity"/>
    <property type="evidence" value="ECO:0007669"/>
    <property type="project" value="UniProtKB-KW"/>
</dbReference>
<proteinExistence type="predicted"/>
<keyword evidence="3" id="KW-0503">Monooxygenase</keyword>
<feature type="domain" description="ABM" evidence="2">
    <location>
        <begin position="32"/>
        <end position="121"/>
    </location>
</feature>
<keyword evidence="3" id="KW-0560">Oxidoreductase</keyword>
<dbReference type="OrthoDB" id="9812754at2"/>
<evidence type="ECO:0000313" key="3">
    <source>
        <dbReference type="EMBL" id="AXA59384.1"/>
    </source>
</evidence>
<evidence type="ECO:0000256" key="1">
    <source>
        <dbReference type="SAM" id="SignalP"/>
    </source>
</evidence>
<keyword evidence="1" id="KW-0732">Signal</keyword>
<dbReference type="GeneID" id="301219254"/>
<dbReference type="AlphaFoldDB" id="A0A176NFG9"/>
<dbReference type="PANTHER" id="PTHR33336">
    <property type="entry name" value="QUINOL MONOOXYGENASE YGIN-RELATED"/>
    <property type="match status" value="1"/>
</dbReference>
<dbReference type="PROSITE" id="PS51725">
    <property type="entry name" value="ABM"/>
    <property type="match status" value="1"/>
</dbReference>
<dbReference type="KEGG" id="pthv:CE140_05335"/>
<evidence type="ECO:0000313" key="4">
    <source>
        <dbReference type="Proteomes" id="UP000251666"/>
    </source>
</evidence>
<feature type="signal peptide" evidence="1">
    <location>
        <begin position="1"/>
        <end position="24"/>
    </location>
</feature>
<organism evidence="3 4">
    <name type="scientific">Pseudomonas thivervalensis</name>
    <dbReference type="NCBI Taxonomy" id="86265"/>
    <lineage>
        <taxon>Bacteria</taxon>
        <taxon>Pseudomonadati</taxon>
        <taxon>Pseudomonadota</taxon>
        <taxon>Gammaproteobacteria</taxon>
        <taxon>Pseudomonadales</taxon>
        <taxon>Pseudomonadaceae</taxon>
        <taxon>Pseudomonas</taxon>
    </lineage>
</organism>
<accession>A0A176NFG9</accession>
<gene>
    <name evidence="3" type="ORF">CEQ51_04645</name>
</gene>
<dbReference type="RefSeq" id="WP_053121116.1">
    <property type="nucleotide sequence ID" value="NZ_CP022201.1"/>
</dbReference>
<protein>
    <submittedName>
        <fullName evidence="3">Antibiotic biosynthesis monooxygenase</fullName>
    </submittedName>
</protein>
<feature type="chain" id="PRO_5010455234" evidence="1">
    <location>
        <begin position="25"/>
        <end position="129"/>
    </location>
</feature>
<dbReference type="Gene3D" id="3.30.70.100">
    <property type="match status" value="1"/>
</dbReference>
<sequence length="129" mass="14682">MNIRQWFSKCAMVLCLLASGGTGAQTFPSTVVVRVAQLEIDPEQLQRYTQIVKEEMEISARVEPGVIAIYSVADKDHPHLLHFFEIYADEQAYLSHIGSAHFKRYVEQTKSMILSRRLIETTPIQLSSK</sequence>
<dbReference type="SUPFAM" id="SSF54909">
    <property type="entry name" value="Dimeric alpha+beta barrel"/>
    <property type="match status" value="1"/>
</dbReference>
<keyword evidence="4" id="KW-1185">Reference proteome</keyword>
<reference evidence="4" key="1">
    <citation type="journal article" date="2021" name="Front. Microbiol.">
        <title>Genomic Analysis of the 1-Aminocyclopropane-1-Carboxylate Deaminase-Producing Pseudomonas thivervalensis SC5 Reveals Its Multifaceted Roles in Soil and in Beneficial Interactions With Plants.</title>
        <authorList>
            <person name="Nascimento F.X."/>
            <person name="Uron P."/>
            <person name="Glick B.R."/>
            <person name="Giachini A."/>
            <person name="Rossi M.J."/>
        </authorList>
    </citation>
    <scope>NUCLEOTIDE SEQUENCE [LARGE SCALE GENOMIC DNA]</scope>
    <source>
        <strain evidence="4">PLM3</strain>
    </source>
</reference>
<dbReference type="InterPro" id="IPR011008">
    <property type="entry name" value="Dimeric_a/b-barrel"/>
</dbReference>
<dbReference type="Pfam" id="PF03992">
    <property type="entry name" value="ABM"/>
    <property type="match status" value="1"/>
</dbReference>
<name>A0A176NFG9_9PSED</name>
<dbReference type="InterPro" id="IPR007138">
    <property type="entry name" value="ABM_dom"/>
</dbReference>
<dbReference type="PANTHER" id="PTHR33336:SF3">
    <property type="entry name" value="ABM DOMAIN-CONTAINING PROTEIN"/>
    <property type="match status" value="1"/>
</dbReference>
<dbReference type="EMBL" id="CP022202">
    <property type="protein sequence ID" value="AXA59384.1"/>
    <property type="molecule type" value="Genomic_DNA"/>
</dbReference>
<evidence type="ECO:0000259" key="2">
    <source>
        <dbReference type="PROSITE" id="PS51725"/>
    </source>
</evidence>